<dbReference type="SUPFAM" id="SSF52317">
    <property type="entry name" value="Class I glutamine amidotransferase-like"/>
    <property type="match status" value="1"/>
</dbReference>
<reference evidence="2" key="1">
    <citation type="submission" date="2018-06" db="EMBL/GenBank/DDBJ databases">
        <authorList>
            <person name="Zhirakovskaya E."/>
        </authorList>
    </citation>
    <scope>NUCLEOTIDE SEQUENCE</scope>
</reference>
<dbReference type="PANTHER" id="PTHR42695:SF5">
    <property type="entry name" value="GLUTAMINE AMIDOTRANSFERASE YLR126C-RELATED"/>
    <property type="match status" value="1"/>
</dbReference>
<dbReference type="PANTHER" id="PTHR42695">
    <property type="entry name" value="GLUTAMINE AMIDOTRANSFERASE YLR126C-RELATED"/>
    <property type="match status" value="1"/>
</dbReference>
<gene>
    <name evidence="2" type="ORF">MNBD_ALPHA12-897</name>
</gene>
<keyword evidence="2" id="KW-0032">Aminotransferase</keyword>
<dbReference type="CDD" id="cd01741">
    <property type="entry name" value="GATase1_1"/>
    <property type="match status" value="1"/>
</dbReference>
<feature type="domain" description="Glutamine amidotransferase" evidence="1">
    <location>
        <begin position="46"/>
        <end position="174"/>
    </location>
</feature>
<dbReference type="Pfam" id="PF00117">
    <property type="entry name" value="GATase"/>
    <property type="match status" value="1"/>
</dbReference>
<sequence>MIGDFAPYHEMFAAMFSAVGADFDYRIVDVLNGEKIPDHDDLEVAVVTGSAASVYENLEWMAPLREFIRSAHKSSLPLLGICFGHQIIADSLGGIVEKSDKGWGLGRHLYKVGHNNSFTKNLPDELAVPASHQDQVITAPKGARVFLSSEFTPNAGLVYDNGTTLSLQPHPEFSVAYASALAGVRRNNPLSENQVDDAIASLKEPLDNNHVATMLAGFLAEAEKIRK</sequence>
<protein>
    <submittedName>
        <fullName evidence="2">Para-aminobenzoate synthase, amidotransferase component</fullName>
        <ecNumber evidence="2">2.6.1.85</ecNumber>
    </submittedName>
</protein>
<name>A0A3B0U2M0_9ZZZZ</name>
<evidence type="ECO:0000313" key="2">
    <source>
        <dbReference type="EMBL" id="VAW22603.1"/>
    </source>
</evidence>
<dbReference type="GO" id="GO:0005829">
    <property type="term" value="C:cytosol"/>
    <property type="evidence" value="ECO:0007669"/>
    <property type="project" value="TreeGrafter"/>
</dbReference>
<dbReference type="GO" id="GO:0046820">
    <property type="term" value="F:4-amino-4-deoxychorismate synthase activity"/>
    <property type="evidence" value="ECO:0007669"/>
    <property type="project" value="UniProtKB-EC"/>
</dbReference>
<accession>A0A3B0U2M0</accession>
<dbReference type="PROSITE" id="PS51273">
    <property type="entry name" value="GATASE_TYPE_1"/>
    <property type="match status" value="1"/>
</dbReference>
<dbReference type="AlphaFoldDB" id="A0A3B0U2M0"/>
<keyword evidence="2" id="KW-0808">Transferase</keyword>
<organism evidence="2">
    <name type="scientific">hydrothermal vent metagenome</name>
    <dbReference type="NCBI Taxonomy" id="652676"/>
    <lineage>
        <taxon>unclassified sequences</taxon>
        <taxon>metagenomes</taxon>
        <taxon>ecological metagenomes</taxon>
    </lineage>
</organism>
<evidence type="ECO:0000259" key="1">
    <source>
        <dbReference type="Pfam" id="PF00117"/>
    </source>
</evidence>
<dbReference type="EMBL" id="UOEO01000207">
    <property type="protein sequence ID" value="VAW22603.1"/>
    <property type="molecule type" value="Genomic_DNA"/>
</dbReference>
<dbReference type="InterPro" id="IPR029062">
    <property type="entry name" value="Class_I_gatase-like"/>
</dbReference>
<proteinExistence type="predicted"/>
<dbReference type="EC" id="2.6.1.85" evidence="2"/>
<dbReference type="Gene3D" id="3.40.50.880">
    <property type="match status" value="1"/>
</dbReference>
<dbReference type="InterPro" id="IPR044992">
    <property type="entry name" value="ChyE-like"/>
</dbReference>
<dbReference type="InterPro" id="IPR017926">
    <property type="entry name" value="GATASE"/>
</dbReference>